<dbReference type="EMBL" id="CP037421">
    <property type="protein sequence ID" value="QDT28702.1"/>
    <property type="molecule type" value="Genomic_DNA"/>
</dbReference>
<evidence type="ECO:0000313" key="2">
    <source>
        <dbReference type="Proteomes" id="UP000315647"/>
    </source>
</evidence>
<keyword evidence="2" id="KW-1185">Reference proteome</keyword>
<gene>
    <name evidence="1" type="ORF">Enr10x_40470</name>
</gene>
<name>A0A517QAQ2_9PLAN</name>
<organism evidence="1 2">
    <name type="scientific">Gimesia panareensis</name>
    <dbReference type="NCBI Taxonomy" id="2527978"/>
    <lineage>
        <taxon>Bacteria</taxon>
        <taxon>Pseudomonadati</taxon>
        <taxon>Planctomycetota</taxon>
        <taxon>Planctomycetia</taxon>
        <taxon>Planctomycetales</taxon>
        <taxon>Planctomycetaceae</taxon>
        <taxon>Gimesia</taxon>
    </lineage>
</organism>
<sequence length="53" mass="6117">MHVLEKFNDTLAEQSEWSIKKAKAESVRPSPEITSSGRKSVRNFDVMQMHELI</sequence>
<dbReference type="Proteomes" id="UP000315647">
    <property type="component" value="Chromosome"/>
</dbReference>
<protein>
    <submittedName>
        <fullName evidence="1">Uncharacterized protein</fullName>
    </submittedName>
</protein>
<dbReference type="AlphaFoldDB" id="A0A517QAQ2"/>
<proteinExistence type="predicted"/>
<evidence type="ECO:0000313" key="1">
    <source>
        <dbReference type="EMBL" id="QDT28702.1"/>
    </source>
</evidence>
<reference evidence="1 2" key="1">
    <citation type="submission" date="2019-03" db="EMBL/GenBank/DDBJ databases">
        <title>Deep-cultivation of Planctomycetes and their phenomic and genomic characterization uncovers novel biology.</title>
        <authorList>
            <person name="Wiegand S."/>
            <person name="Jogler M."/>
            <person name="Boedeker C."/>
            <person name="Pinto D."/>
            <person name="Vollmers J."/>
            <person name="Rivas-Marin E."/>
            <person name="Kohn T."/>
            <person name="Peeters S.H."/>
            <person name="Heuer A."/>
            <person name="Rast P."/>
            <person name="Oberbeckmann S."/>
            <person name="Bunk B."/>
            <person name="Jeske O."/>
            <person name="Meyerdierks A."/>
            <person name="Storesund J.E."/>
            <person name="Kallscheuer N."/>
            <person name="Luecker S."/>
            <person name="Lage O.M."/>
            <person name="Pohl T."/>
            <person name="Merkel B.J."/>
            <person name="Hornburger P."/>
            <person name="Mueller R.-W."/>
            <person name="Bruemmer F."/>
            <person name="Labrenz M."/>
            <person name="Spormann A.M."/>
            <person name="Op den Camp H."/>
            <person name="Overmann J."/>
            <person name="Amann R."/>
            <person name="Jetten M.S.M."/>
            <person name="Mascher T."/>
            <person name="Medema M.H."/>
            <person name="Devos D.P."/>
            <person name="Kaster A.-K."/>
            <person name="Ovreas L."/>
            <person name="Rohde M."/>
            <person name="Galperin M.Y."/>
            <person name="Jogler C."/>
        </authorList>
    </citation>
    <scope>NUCLEOTIDE SEQUENCE [LARGE SCALE GENOMIC DNA]</scope>
    <source>
        <strain evidence="1 2">Enr10</strain>
    </source>
</reference>
<accession>A0A517QAQ2</accession>